<dbReference type="InterPro" id="IPR000515">
    <property type="entry name" value="MetI-like"/>
</dbReference>
<dbReference type="SUPFAM" id="SSF161098">
    <property type="entry name" value="MetI-like"/>
    <property type="match status" value="1"/>
</dbReference>
<feature type="domain" description="ABC transmembrane type-1" evidence="8">
    <location>
        <begin position="93"/>
        <end position="280"/>
    </location>
</feature>
<name>A0AA42DL06_9FIRM</name>
<keyword evidence="2 7" id="KW-0813">Transport</keyword>
<evidence type="ECO:0000256" key="6">
    <source>
        <dbReference type="ARBA" id="ARBA00023136"/>
    </source>
</evidence>
<evidence type="ECO:0000256" key="2">
    <source>
        <dbReference type="ARBA" id="ARBA00022448"/>
    </source>
</evidence>
<dbReference type="Gene3D" id="1.10.3720.10">
    <property type="entry name" value="MetI-like"/>
    <property type="match status" value="1"/>
</dbReference>
<keyword evidence="10" id="KW-1185">Reference proteome</keyword>
<protein>
    <submittedName>
        <fullName evidence="9">Carbohydrate ABC transporter permease</fullName>
    </submittedName>
</protein>
<dbReference type="GO" id="GO:0055085">
    <property type="term" value="P:transmembrane transport"/>
    <property type="evidence" value="ECO:0007669"/>
    <property type="project" value="InterPro"/>
</dbReference>
<evidence type="ECO:0000256" key="1">
    <source>
        <dbReference type="ARBA" id="ARBA00004651"/>
    </source>
</evidence>
<comment type="caution">
    <text evidence="9">The sequence shown here is derived from an EMBL/GenBank/DDBJ whole genome shotgun (WGS) entry which is preliminary data.</text>
</comment>
<dbReference type="PANTHER" id="PTHR43744">
    <property type="entry name" value="ABC TRANSPORTER PERMEASE PROTEIN MG189-RELATED-RELATED"/>
    <property type="match status" value="1"/>
</dbReference>
<feature type="transmembrane region" description="Helical" evidence="7">
    <location>
        <begin position="92"/>
        <end position="116"/>
    </location>
</feature>
<evidence type="ECO:0000313" key="10">
    <source>
        <dbReference type="Proteomes" id="UP001169242"/>
    </source>
</evidence>
<comment type="subcellular location">
    <subcellularLocation>
        <location evidence="1 7">Cell membrane</location>
        <topology evidence="1 7">Multi-pass membrane protein</topology>
    </subcellularLocation>
</comment>
<keyword evidence="3" id="KW-1003">Cell membrane</keyword>
<organism evidence="9 10">
    <name type="scientific">Holtiella tumoricola</name>
    <dbReference type="NCBI Taxonomy" id="3018743"/>
    <lineage>
        <taxon>Bacteria</taxon>
        <taxon>Bacillati</taxon>
        <taxon>Bacillota</taxon>
        <taxon>Clostridia</taxon>
        <taxon>Lachnospirales</taxon>
        <taxon>Cellulosilyticaceae</taxon>
        <taxon>Holtiella</taxon>
    </lineage>
</organism>
<dbReference type="RefSeq" id="WP_271011357.1">
    <property type="nucleotide sequence ID" value="NZ_JAQIFT010000016.1"/>
</dbReference>
<reference evidence="9" key="1">
    <citation type="journal article" date="2023" name="Int. J. Syst. Evol. Microbiol.">
        <title>&lt;i&gt;Holtiella tumoricola&lt;/i&gt; gen. nov. sp. nov., isolated from a human clinical sample.</title>
        <authorList>
            <person name="Allen-Vercoe E."/>
            <person name="Daigneault M.C."/>
            <person name="Vancuren S.J."/>
            <person name="Cochrane K."/>
            <person name="O'Neal L.L."/>
            <person name="Sankaranarayanan K."/>
            <person name="Lawson P.A."/>
        </authorList>
    </citation>
    <scope>NUCLEOTIDE SEQUENCE</scope>
    <source>
        <strain evidence="9">CC70A</strain>
    </source>
</reference>
<dbReference type="InterPro" id="IPR035906">
    <property type="entry name" value="MetI-like_sf"/>
</dbReference>
<proteinExistence type="inferred from homology"/>
<feature type="transmembrane region" description="Helical" evidence="7">
    <location>
        <begin position="257"/>
        <end position="279"/>
    </location>
</feature>
<accession>A0AA42DL06</accession>
<dbReference type="GO" id="GO:0005886">
    <property type="term" value="C:plasma membrane"/>
    <property type="evidence" value="ECO:0007669"/>
    <property type="project" value="UniProtKB-SubCell"/>
</dbReference>
<evidence type="ECO:0000313" key="9">
    <source>
        <dbReference type="EMBL" id="MDA3730854.1"/>
    </source>
</evidence>
<dbReference type="CDD" id="cd06261">
    <property type="entry name" value="TM_PBP2"/>
    <property type="match status" value="1"/>
</dbReference>
<keyword evidence="5 7" id="KW-1133">Transmembrane helix</keyword>
<evidence type="ECO:0000256" key="5">
    <source>
        <dbReference type="ARBA" id="ARBA00022989"/>
    </source>
</evidence>
<evidence type="ECO:0000259" key="8">
    <source>
        <dbReference type="PROSITE" id="PS50928"/>
    </source>
</evidence>
<keyword evidence="4 7" id="KW-0812">Transmembrane</keyword>
<dbReference type="Proteomes" id="UP001169242">
    <property type="component" value="Unassembled WGS sequence"/>
</dbReference>
<sequence>MVIKNKTINKWRKSMGARVGRSATGNMLNLILLATVGCFMVLPLVYTICNAFKPMDELFRFPPKIFVMNPTLTNFSDLGLLLGESWVPFPRYLFNTVFITVVGLGGHIICASMAAYALEKRKFPGRDLFFKIIVSTLMFTPAVTQIPNFIIMKHLGWVDSLMSVIVPAFGAPIGLYLMKQFMSGIPDSLLEAAKIDGASEWYILWKIVMPNLKPAWLTLSMFTIQSLWNATGGVYIFSEQKKTLSYAMSQITAGGVARAGAGAAVGVIMLIVPITVFILSQSNILETMASSGMKE</sequence>
<dbReference type="AlphaFoldDB" id="A0AA42DL06"/>
<comment type="similarity">
    <text evidence="7">Belongs to the binding-protein-dependent transport system permease family.</text>
</comment>
<dbReference type="PANTHER" id="PTHR43744:SF1">
    <property type="entry name" value="BINDING-PROTEIN-DEPENDENT TRANSPORT SYSTEMS INNER MEMBRANE COMPONENT"/>
    <property type="match status" value="1"/>
</dbReference>
<evidence type="ECO:0000256" key="7">
    <source>
        <dbReference type="RuleBase" id="RU363032"/>
    </source>
</evidence>
<gene>
    <name evidence="9" type="ORF">PBV87_04990</name>
</gene>
<feature type="transmembrane region" description="Helical" evidence="7">
    <location>
        <begin position="215"/>
        <end position="237"/>
    </location>
</feature>
<evidence type="ECO:0000256" key="4">
    <source>
        <dbReference type="ARBA" id="ARBA00022692"/>
    </source>
</evidence>
<dbReference type="Pfam" id="PF00528">
    <property type="entry name" value="BPD_transp_1"/>
    <property type="match status" value="1"/>
</dbReference>
<feature type="transmembrane region" description="Helical" evidence="7">
    <location>
        <begin position="128"/>
        <end position="151"/>
    </location>
</feature>
<feature type="transmembrane region" description="Helical" evidence="7">
    <location>
        <begin position="157"/>
        <end position="178"/>
    </location>
</feature>
<dbReference type="PROSITE" id="PS50928">
    <property type="entry name" value="ABC_TM1"/>
    <property type="match status" value="1"/>
</dbReference>
<keyword evidence="6 7" id="KW-0472">Membrane</keyword>
<dbReference type="EMBL" id="JAQIFT010000016">
    <property type="protein sequence ID" value="MDA3730854.1"/>
    <property type="molecule type" value="Genomic_DNA"/>
</dbReference>
<evidence type="ECO:0000256" key="3">
    <source>
        <dbReference type="ARBA" id="ARBA00022475"/>
    </source>
</evidence>